<dbReference type="PANTHER" id="PTHR12828">
    <property type="entry name" value="PROTEASOME MATURATION PROTEIN UMP1"/>
    <property type="match status" value="1"/>
</dbReference>
<evidence type="ECO:0000313" key="3">
    <source>
        <dbReference type="EMBL" id="KAK7496609.1"/>
    </source>
</evidence>
<name>A0ABD0LB31_9CAEN</name>
<comment type="similarity">
    <text evidence="2">Belongs to the POMP/UMP1 family.</text>
</comment>
<proteinExistence type="inferred from homology"/>
<dbReference type="EMBL" id="JACVVK020000066">
    <property type="protein sequence ID" value="KAK7496609.1"/>
    <property type="molecule type" value="Genomic_DNA"/>
</dbReference>
<keyword evidence="1" id="KW-0143">Chaperone</keyword>
<evidence type="ECO:0000256" key="2">
    <source>
        <dbReference type="ARBA" id="ARBA00043974"/>
    </source>
</evidence>
<dbReference type="Proteomes" id="UP001519460">
    <property type="component" value="Unassembled WGS sequence"/>
</dbReference>
<dbReference type="InterPro" id="IPR008012">
    <property type="entry name" value="Ump1"/>
</dbReference>
<sequence>YPESSQCAEAEAKKTNMSLGYPTLRPQPEGTKTLKVPAGPYGVPDLMLHGWNKTHAGSGLVSAHPLEYSEKTWLSHQQKMDMVMLRNSQGIHAPLRLTMEQHFAQKVFFLVPSLK</sequence>
<protein>
    <submittedName>
        <fullName evidence="3">Uncharacterized protein</fullName>
    </submittedName>
</protein>
<accession>A0ABD0LB31</accession>
<keyword evidence="4" id="KW-1185">Reference proteome</keyword>
<comment type="caution">
    <text evidence="3">The sequence shown here is derived from an EMBL/GenBank/DDBJ whole genome shotgun (WGS) entry which is preliminary data.</text>
</comment>
<evidence type="ECO:0000313" key="4">
    <source>
        <dbReference type="Proteomes" id="UP001519460"/>
    </source>
</evidence>
<evidence type="ECO:0000256" key="1">
    <source>
        <dbReference type="ARBA" id="ARBA00023186"/>
    </source>
</evidence>
<gene>
    <name evidence="3" type="ORF">BaRGS_00012261</name>
</gene>
<dbReference type="Pfam" id="PF05348">
    <property type="entry name" value="UMP1"/>
    <property type="match status" value="1"/>
</dbReference>
<organism evidence="3 4">
    <name type="scientific">Batillaria attramentaria</name>
    <dbReference type="NCBI Taxonomy" id="370345"/>
    <lineage>
        <taxon>Eukaryota</taxon>
        <taxon>Metazoa</taxon>
        <taxon>Spiralia</taxon>
        <taxon>Lophotrochozoa</taxon>
        <taxon>Mollusca</taxon>
        <taxon>Gastropoda</taxon>
        <taxon>Caenogastropoda</taxon>
        <taxon>Sorbeoconcha</taxon>
        <taxon>Cerithioidea</taxon>
        <taxon>Batillariidae</taxon>
        <taxon>Batillaria</taxon>
    </lineage>
</organism>
<reference evidence="3 4" key="1">
    <citation type="journal article" date="2023" name="Sci. Data">
        <title>Genome assembly of the Korean intertidal mud-creeper Batillaria attramentaria.</title>
        <authorList>
            <person name="Patra A.K."/>
            <person name="Ho P.T."/>
            <person name="Jun S."/>
            <person name="Lee S.J."/>
            <person name="Kim Y."/>
            <person name="Won Y.J."/>
        </authorList>
    </citation>
    <scope>NUCLEOTIDE SEQUENCE [LARGE SCALE GENOMIC DNA]</scope>
    <source>
        <strain evidence="3">Wonlab-2016</strain>
    </source>
</reference>
<dbReference type="AlphaFoldDB" id="A0ABD0LB31"/>
<feature type="non-terminal residue" evidence="3">
    <location>
        <position position="1"/>
    </location>
</feature>
<dbReference type="PANTHER" id="PTHR12828:SF3">
    <property type="entry name" value="PROTEASOME MATURATION PROTEIN"/>
    <property type="match status" value="1"/>
</dbReference>